<feature type="signal peptide" evidence="7">
    <location>
        <begin position="1"/>
        <end position="19"/>
    </location>
</feature>
<dbReference type="GO" id="GO:0006508">
    <property type="term" value="P:proteolysis"/>
    <property type="evidence" value="ECO:0007669"/>
    <property type="project" value="UniProtKB-KW"/>
</dbReference>
<evidence type="ECO:0000256" key="7">
    <source>
        <dbReference type="SAM" id="SignalP"/>
    </source>
</evidence>
<dbReference type="SMART" id="SM00848">
    <property type="entry name" value="Inhibitor_I29"/>
    <property type="match status" value="1"/>
</dbReference>
<organism evidence="10">
    <name type="scientific">Diabrotica virgifera virgifera</name>
    <name type="common">western corn rootworm</name>
    <dbReference type="NCBI Taxonomy" id="50390"/>
    <lineage>
        <taxon>Eukaryota</taxon>
        <taxon>Metazoa</taxon>
        <taxon>Ecdysozoa</taxon>
        <taxon>Arthropoda</taxon>
        <taxon>Hexapoda</taxon>
        <taxon>Insecta</taxon>
        <taxon>Pterygota</taxon>
        <taxon>Neoptera</taxon>
        <taxon>Endopterygota</taxon>
        <taxon>Coleoptera</taxon>
        <taxon>Polyphaga</taxon>
        <taxon>Cucujiformia</taxon>
        <taxon>Chrysomeloidea</taxon>
        <taxon>Chrysomelidae</taxon>
        <taxon>Galerucinae</taxon>
        <taxon>Diabroticina</taxon>
        <taxon>Diabroticites</taxon>
        <taxon>Diabrotica</taxon>
    </lineage>
</organism>
<evidence type="ECO:0000256" key="1">
    <source>
        <dbReference type="ARBA" id="ARBA00008455"/>
    </source>
</evidence>
<dbReference type="InterPro" id="IPR039417">
    <property type="entry name" value="Peptidase_C1A_papain-like"/>
</dbReference>
<comment type="similarity">
    <text evidence="1">Belongs to the peptidase C1 family.</text>
</comment>
<keyword evidence="7" id="KW-0732">Signal</keyword>
<dbReference type="InterPro" id="IPR038765">
    <property type="entry name" value="Papain-like_cys_pep_sf"/>
</dbReference>
<dbReference type="Pfam" id="PF00112">
    <property type="entry name" value="Peptidase_C1"/>
    <property type="match status" value="1"/>
</dbReference>
<dbReference type="InterPro" id="IPR013128">
    <property type="entry name" value="Peptidase_C1A"/>
</dbReference>
<sequence length="320" mass="35795">MKLAIIFAATILAVNALSAKDHWENFKVTHNKNYINHVEENYRFEIFHNNLKAIEEHNKKYEAGEVLYFKAVNQFADLTKAEFSALLGYKPKNRTSEVELYKYNGLDIPESIDWREKGAVLAVRHQIACGSCWAHSAVGALEGQNFIVNGKSDLLSPQELVDCSDEFLKSDCVIGGDMLAAFEYVKHEGLDTEEQYPYDDHKLSCRAKSPKAIHIDGYKLLARDENIIKEAVATVGPVSMALNSSPLRFYAGGIVDGDCDPDPEAIDHGVLIVGYGSENGEDYWIVKNSWGSSFGENEFFRIKRGVNQCGLIYEVSDPIV</sequence>
<keyword evidence="2" id="KW-0645">Protease</keyword>
<evidence type="ECO:0000256" key="5">
    <source>
        <dbReference type="ARBA" id="ARBA00023145"/>
    </source>
</evidence>
<protein>
    <submittedName>
        <fullName evidence="10">Cathepsin L-like proteinase isoform X1</fullName>
    </submittedName>
</protein>
<reference evidence="10" key="1">
    <citation type="submission" date="2025-08" db="UniProtKB">
        <authorList>
            <consortium name="RefSeq"/>
        </authorList>
    </citation>
    <scope>IDENTIFICATION</scope>
    <source>
        <tissue evidence="10">Whole insect</tissue>
    </source>
</reference>
<keyword evidence="3" id="KW-0378">Hydrolase</keyword>
<name>A0A6P7GS25_DIAVI</name>
<evidence type="ECO:0000313" key="10">
    <source>
        <dbReference type="RefSeq" id="XP_028152344.1"/>
    </source>
</evidence>
<dbReference type="AlphaFoldDB" id="A0A6P7GS25"/>
<dbReference type="InterPro" id="IPR025660">
    <property type="entry name" value="Pept_his_AS"/>
</dbReference>
<dbReference type="SUPFAM" id="SSF54001">
    <property type="entry name" value="Cysteine proteinases"/>
    <property type="match status" value="1"/>
</dbReference>
<evidence type="ECO:0000259" key="8">
    <source>
        <dbReference type="SMART" id="SM00645"/>
    </source>
</evidence>
<accession>A0A6P7GS25</accession>
<dbReference type="PROSITE" id="PS00639">
    <property type="entry name" value="THIOL_PROTEASE_HIS"/>
    <property type="match status" value="1"/>
</dbReference>
<dbReference type="GO" id="GO:0008234">
    <property type="term" value="F:cysteine-type peptidase activity"/>
    <property type="evidence" value="ECO:0007669"/>
    <property type="project" value="UniProtKB-KW"/>
</dbReference>
<dbReference type="InterPro" id="IPR000668">
    <property type="entry name" value="Peptidase_C1A_C"/>
</dbReference>
<dbReference type="PROSITE" id="PS00139">
    <property type="entry name" value="THIOL_PROTEASE_CYS"/>
    <property type="match status" value="1"/>
</dbReference>
<dbReference type="CDD" id="cd02248">
    <property type="entry name" value="Peptidase_C1A"/>
    <property type="match status" value="1"/>
</dbReference>
<gene>
    <name evidence="10" type="primary">LOC114345760</name>
</gene>
<dbReference type="InParanoid" id="A0A6P7GS25"/>
<feature type="domain" description="Peptidase C1A papain C-terminal" evidence="8">
    <location>
        <begin position="108"/>
        <end position="319"/>
    </location>
</feature>
<dbReference type="InterPro" id="IPR013201">
    <property type="entry name" value="Prot_inhib_I29"/>
</dbReference>
<keyword evidence="4" id="KW-0788">Thiol protease</keyword>
<dbReference type="InterPro" id="IPR000169">
    <property type="entry name" value="Pept_cys_AS"/>
</dbReference>
<evidence type="ECO:0000259" key="9">
    <source>
        <dbReference type="SMART" id="SM00848"/>
    </source>
</evidence>
<evidence type="ECO:0000256" key="6">
    <source>
        <dbReference type="ARBA" id="ARBA00023157"/>
    </source>
</evidence>
<dbReference type="PANTHER" id="PTHR12411">
    <property type="entry name" value="CYSTEINE PROTEASE FAMILY C1-RELATED"/>
    <property type="match status" value="1"/>
</dbReference>
<dbReference type="Pfam" id="PF08246">
    <property type="entry name" value="Inhibitor_I29"/>
    <property type="match status" value="1"/>
</dbReference>
<dbReference type="Gene3D" id="3.90.70.10">
    <property type="entry name" value="Cysteine proteinases"/>
    <property type="match status" value="1"/>
</dbReference>
<feature type="domain" description="Cathepsin propeptide inhibitor" evidence="9">
    <location>
        <begin position="23"/>
        <end position="83"/>
    </location>
</feature>
<keyword evidence="5" id="KW-0865">Zymogen</keyword>
<dbReference type="FunFam" id="3.90.70.10:FF:000332">
    <property type="entry name" value="Cathepsin L1"/>
    <property type="match status" value="1"/>
</dbReference>
<evidence type="ECO:0000256" key="3">
    <source>
        <dbReference type="ARBA" id="ARBA00022801"/>
    </source>
</evidence>
<dbReference type="RefSeq" id="XP_028152344.1">
    <property type="nucleotide sequence ID" value="XM_028296543.1"/>
</dbReference>
<keyword evidence="6" id="KW-1015">Disulfide bond</keyword>
<proteinExistence type="inferred from homology"/>
<feature type="chain" id="PRO_5027833429" evidence="7">
    <location>
        <begin position="20"/>
        <end position="320"/>
    </location>
</feature>
<dbReference type="SMART" id="SM00645">
    <property type="entry name" value="Pept_C1"/>
    <property type="match status" value="1"/>
</dbReference>
<evidence type="ECO:0000256" key="4">
    <source>
        <dbReference type="ARBA" id="ARBA00022807"/>
    </source>
</evidence>
<dbReference type="PRINTS" id="PR00705">
    <property type="entry name" value="PAPAIN"/>
</dbReference>
<evidence type="ECO:0000256" key="2">
    <source>
        <dbReference type="ARBA" id="ARBA00022670"/>
    </source>
</evidence>